<protein>
    <submittedName>
        <fullName evidence="3">Uncharacterized protein</fullName>
    </submittedName>
</protein>
<evidence type="ECO:0000313" key="3">
    <source>
        <dbReference type="EMBL" id="MBP2704937.1"/>
    </source>
</evidence>
<keyword evidence="4" id="KW-1185">Reference proteome</keyword>
<feature type="transmembrane region" description="Helical" evidence="2">
    <location>
        <begin position="61"/>
        <end position="82"/>
    </location>
</feature>
<keyword evidence="2" id="KW-0472">Membrane</keyword>
<dbReference type="AlphaFoldDB" id="A0A941AJF8"/>
<sequence>MRPDIDQMITGIAPSRGPGISPGARELFEEITSAAAGEPSAAPSPRRARRLGAVRAPRRRWGVTAALAALATVVGLIGPGFLGLGAGPAAAALDVKREGGYYVVTVKDLFANPDVYRKQLRELGLNVSLTLIPASPSLVGQIWEGSVRGEHETAGGTRREDGVETVDSKGCAQPDVHCTIGLRIPVGYRGKLSITLGRQARTGERFKFIAAIDARGEPLHCVACKQKTVDEVRTLLRERGIPDATYATSDGPRTAVPGSWYVHNGVLRAPGSALFEVGPGHEPLNLPGPDLRGECP</sequence>
<feature type="compositionally biased region" description="Basic and acidic residues" evidence="1">
    <location>
        <begin position="149"/>
        <end position="162"/>
    </location>
</feature>
<dbReference type="Proteomes" id="UP000674234">
    <property type="component" value="Unassembled WGS sequence"/>
</dbReference>
<evidence type="ECO:0000256" key="2">
    <source>
        <dbReference type="SAM" id="Phobius"/>
    </source>
</evidence>
<comment type="caution">
    <text evidence="3">The sequence shown here is derived from an EMBL/GenBank/DDBJ whole genome shotgun (WGS) entry which is preliminary data.</text>
</comment>
<feature type="region of interest" description="Disordered" evidence="1">
    <location>
        <begin position="149"/>
        <end position="168"/>
    </location>
</feature>
<organism evidence="3 4">
    <name type="scientific">Microbispora oryzae</name>
    <dbReference type="NCBI Taxonomy" id="2806554"/>
    <lineage>
        <taxon>Bacteria</taxon>
        <taxon>Bacillati</taxon>
        <taxon>Actinomycetota</taxon>
        <taxon>Actinomycetes</taxon>
        <taxon>Streptosporangiales</taxon>
        <taxon>Streptosporangiaceae</taxon>
        <taxon>Microbispora</taxon>
    </lineage>
</organism>
<accession>A0A941AJF8</accession>
<name>A0A941AJF8_9ACTN</name>
<dbReference type="EMBL" id="JAFCNB010000006">
    <property type="protein sequence ID" value="MBP2704937.1"/>
    <property type="molecule type" value="Genomic_DNA"/>
</dbReference>
<dbReference type="RefSeq" id="WP_210156215.1">
    <property type="nucleotide sequence ID" value="NZ_JAFCNB010000006.1"/>
</dbReference>
<reference evidence="3" key="1">
    <citation type="submission" date="2021-02" db="EMBL/GenBank/DDBJ databases">
        <title>Draft genome sequence of Microbispora sp. RL4-1S isolated from rice leaves in Thailand.</title>
        <authorList>
            <person name="Muangham S."/>
            <person name="Duangmal K."/>
        </authorList>
    </citation>
    <scope>NUCLEOTIDE SEQUENCE</scope>
    <source>
        <strain evidence="3">RL4-1S</strain>
    </source>
</reference>
<gene>
    <name evidence="3" type="ORF">JOL79_14040</name>
</gene>
<proteinExistence type="predicted"/>
<keyword evidence="2" id="KW-1133">Transmembrane helix</keyword>
<evidence type="ECO:0000256" key="1">
    <source>
        <dbReference type="SAM" id="MobiDB-lite"/>
    </source>
</evidence>
<keyword evidence="2" id="KW-0812">Transmembrane</keyword>
<evidence type="ECO:0000313" key="4">
    <source>
        <dbReference type="Proteomes" id="UP000674234"/>
    </source>
</evidence>